<organism evidence="1 2">
    <name type="scientific">Gigaspora rosea</name>
    <dbReference type="NCBI Taxonomy" id="44941"/>
    <lineage>
        <taxon>Eukaryota</taxon>
        <taxon>Fungi</taxon>
        <taxon>Fungi incertae sedis</taxon>
        <taxon>Mucoromycota</taxon>
        <taxon>Glomeromycotina</taxon>
        <taxon>Glomeromycetes</taxon>
        <taxon>Diversisporales</taxon>
        <taxon>Gigasporaceae</taxon>
        <taxon>Gigaspora</taxon>
    </lineage>
</organism>
<dbReference type="OrthoDB" id="2434313at2759"/>
<keyword evidence="2" id="KW-1185">Reference proteome</keyword>
<dbReference type="EMBL" id="QKWP01000586">
    <property type="protein sequence ID" value="RIB17741.1"/>
    <property type="molecule type" value="Genomic_DNA"/>
</dbReference>
<evidence type="ECO:0000313" key="1">
    <source>
        <dbReference type="EMBL" id="RIB17741.1"/>
    </source>
</evidence>
<protein>
    <recommendedName>
        <fullName evidence="3">MULE transposase domain-containing protein</fullName>
    </recommendedName>
</protein>
<evidence type="ECO:0000313" key="2">
    <source>
        <dbReference type="Proteomes" id="UP000266673"/>
    </source>
</evidence>
<dbReference type="PANTHER" id="PTHR47718">
    <property type="entry name" value="OS01G0519700 PROTEIN"/>
    <property type="match status" value="1"/>
</dbReference>
<dbReference type="AlphaFoldDB" id="A0A397V757"/>
<name>A0A397V757_9GLOM</name>
<accession>A0A397V757</accession>
<proteinExistence type="predicted"/>
<dbReference type="Proteomes" id="UP000266673">
    <property type="component" value="Unassembled WGS sequence"/>
</dbReference>
<reference evidence="1 2" key="1">
    <citation type="submission" date="2018-06" db="EMBL/GenBank/DDBJ databases">
        <title>Comparative genomics reveals the genomic features of Rhizophagus irregularis, R. cerebriforme, R. diaphanum and Gigaspora rosea, and their symbiotic lifestyle signature.</title>
        <authorList>
            <person name="Morin E."/>
            <person name="San Clemente H."/>
            <person name="Chen E.C.H."/>
            <person name="De La Providencia I."/>
            <person name="Hainaut M."/>
            <person name="Kuo A."/>
            <person name="Kohler A."/>
            <person name="Murat C."/>
            <person name="Tang N."/>
            <person name="Roy S."/>
            <person name="Loubradou J."/>
            <person name="Henrissat B."/>
            <person name="Grigoriev I.V."/>
            <person name="Corradi N."/>
            <person name="Roux C."/>
            <person name="Martin F.M."/>
        </authorList>
    </citation>
    <scope>NUCLEOTIDE SEQUENCE [LARGE SCALE GENOMIC DNA]</scope>
    <source>
        <strain evidence="1 2">DAOM 194757</strain>
    </source>
</reference>
<sequence length="325" mass="37727">MLDLAEWLTKEQFSNLEETLFTTEQSESEQDSISYSFVFDTDSSDDKSGYAPLRVTLEQTFSTWEAVGNFLNDMGGKKALVFEEDVLSQKWKMSRAYDYKWRVNRNLSKDTSIITFTTVVDEHNHSIVPSPSTNIAKYRKLGEDIVEFIEFCIHYGVTSAQSIERLLKVKFPGRKVYQRSLYNTIQAAKKKLVIRVEFDASDLMKHLYSQCAEDQRWFIEAKFDGIERWLYGLYNIVACFFAIVDNCNRTWLVATALLEDETESSFVWALSCWENLKALYVLANNYIKWQLDPLKHKWAICYTNNQFTAGANSTQQVEKSKSENS</sequence>
<evidence type="ECO:0008006" key="3">
    <source>
        <dbReference type="Google" id="ProtNLM"/>
    </source>
</evidence>
<dbReference type="PANTHER" id="PTHR47718:SF13">
    <property type="entry name" value="OS09G0290500 PROTEIN"/>
    <property type="match status" value="1"/>
</dbReference>
<comment type="caution">
    <text evidence="1">The sequence shown here is derived from an EMBL/GenBank/DDBJ whole genome shotgun (WGS) entry which is preliminary data.</text>
</comment>
<gene>
    <name evidence="1" type="ORF">C2G38_2186522</name>
</gene>